<keyword evidence="5" id="KW-0418">Kinase</keyword>
<evidence type="ECO:0000313" key="12">
    <source>
        <dbReference type="Proteomes" id="UP000612362"/>
    </source>
</evidence>
<dbReference type="Gene3D" id="1.10.10.10">
    <property type="entry name" value="Winged helix-like DNA-binding domain superfamily/Winged helix DNA-binding domain"/>
    <property type="match status" value="1"/>
</dbReference>
<evidence type="ECO:0000256" key="2">
    <source>
        <dbReference type="ARBA" id="ARBA00022475"/>
    </source>
</evidence>
<dbReference type="PROSITE" id="PS50109">
    <property type="entry name" value="HIS_KIN"/>
    <property type="match status" value="1"/>
</dbReference>
<dbReference type="PANTHER" id="PTHR24421:SF37">
    <property type="entry name" value="SENSOR HISTIDINE KINASE NARS"/>
    <property type="match status" value="1"/>
</dbReference>
<dbReference type="SUPFAM" id="SSF55874">
    <property type="entry name" value="ATPase domain of HSP90 chaperone/DNA topoisomerase II/histidine kinase"/>
    <property type="match status" value="1"/>
</dbReference>
<dbReference type="InterPro" id="IPR050482">
    <property type="entry name" value="Sensor_HK_TwoCompSys"/>
</dbReference>
<dbReference type="SUPFAM" id="SSF55781">
    <property type="entry name" value="GAF domain-like"/>
    <property type="match status" value="1"/>
</dbReference>
<evidence type="ECO:0000256" key="8">
    <source>
        <dbReference type="ARBA" id="ARBA00023136"/>
    </source>
</evidence>
<feature type="domain" description="Histidine kinase" evidence="10">
    <location>
        <begin position="308"/>
        <end position="401"/>
    </location>
</feature>
<accession>A0A8J3MT52</accession>
<dbReference type="Pfam" id="PF02518">
    <property type="entry name" value="HATPase_c"/>
    <property type="match status" value="1"/>
</dbReference>
<keyword evidence="12" id="KW-1185">Reference proteome</keyword>
<dbReference type="GO" id="GO:0046983">
    <property type="term" value="F:protein dimerization activity"/>
    <property type="evidence" value="ECO:0007669"/>
    <property type="project" value="InterPro"/>
</dbReference>
<dbReference type="InterPro" id="IPR000792">
    <property type="entry name" value="Tscrpt_reg_LuxR_C"/>
</dbReference>
<keyword evidence="8" id="KW-0472">Membrane</keyword>
<dbReference type="GO" id="GO:0003677">
    <property type="term" value="F:DNA binding"/>
    <property type="evidence" value="ECO:0007669"/>
    <property type="project" value="InterPro"/>
</dbReference>
<dbReference type="SMART" id="SM00421">
    <property type="entry name" value="HTH_LUXR"/>
    <property type="match status" value="1"/>
</dbReference>
<dbReference type="PROSITE" id="PS50043">
    <property type="entry name" value="HTH_LUXR_2"/>
    <property type="match status" value="1"/>
</dbReference>
<evidence type="ECO:0000256" key="6">
    <source>
        <dbReference type="ARBA" id="ARBA00022989"/>
    </source>
</evidence>
<dbReference type="InterPro" id="IPR003594">
    <property type="entry name" value="HATPase_dom"/>
</dbReference>
<dbReference type="InterPro" id="IPR011712">
    <property type="entry name" value="Sig_transdc_His_kin_sub3_dim/P"/>
</dbReference>
<keyword evidence="6" id="KW-1133">Transmembrane helix</keyword>
<organism evidence="11 12">
    <name type="scientific">Ktedonospora formicarum</name>
    <dbReference type="NCBI Taxonomy" id="2778364"/>
    <lineage>
        <taxon>Bacteria</taxon>
        <taxon>Bacillati</taxon>
        <taxon>Chloroflexota</taxon>
        <taxon>Ktedonobacteria</taxon>
        <taxon>Ktedonobacterales</taxon>
        <taxon>Ktedonobacteraceae</taxon>
        <taxon>Ktedonospora</taxon>
    </lineage>
</organism>
<evidence type="ECO:0000256" key="3">
    <source>
        <dbReference type="ARBA" id="ARBA00022679"/>
    </source>
</evidence>
<dbReference type="EMBL" id="BNJF01000001">
    <property type="protein sequence ID" value="GHO44000.1"/>
    <property type="molecule type" value="Genomic_DNA"/>
</dbReference>
<keyword evidence="3" id="KW-0808">Transferase</keyword>
<dbReference type="GO" id="GO:0006355">
    <property type="term" value="P:regulation of DNA-templated transcription"/>
    <property type="evidence" value="ECO:0007669"/>
    <property type="project" value="InterPro"/>
</dbReference>
<evidence type="ECO:0000259" key="10">
    <source>
        <dbReference type="PROSITE" id="PS50109"/>
    </source>
</evidence>
<dbReference type="CDD" id="cd06170">
    <property type="entry name" value="LuxR_C_like"/>
    <property type="match status" value="1"/>
</dbReference>
<reference evidence="11" key="1">
    <citation type="submission" date="2020-10" db="EMBL/GenBank/DDBJ databases">
        <title>Taxonomic study of unclassified bacteria belonging to the class Ktedonobacteria.</title>
        <authorList>
            <person name="Yabe S."/>
            <person name="Wang C.M."/>
            <person name="Zheng Y."/>
            <person name="Sakai Y."/>
            <person name="Cavaletti L."/>
            <person name="Monciardini P."/>
            <person name="Donadio S."/>
        </authorList>
    </citation>
    <scope>NUCLEOTIDE SEQUENCE</scope>
    <source>
        <strain evidence="11">SOSP1-1</strain>
    </source>
</reference>
<dbReference type="GO" id="GO:0005886">
    <property type="term" value="C:plasma membrane"/>
    <property type="evidence" value="ECO:0007669"/>
    <property type="project" value="UniProtKB-SubCell"/>
</dbReference>
<comment type="subcellular location">
    <subcellularLocation>
        <location evidence="1">Cell membrane</location>
        <topology evidence="1">Multi-pass membrane protein</topology>
    </subcellularLocation>
</comment>
<name>A0A8J3MT52_9CHLR</name>
<gene>
    <name evidence="11" type="ORF">KSX_21630</name>
</gene>
<evidence type="ECO:0000256" key="4">
    <source>
        <dbReference type="ARBA" id="ARBA00022692"/>
    </source>
</evidence>
<evidence type="ECO:0000256" key="1">
    <source>
        <dbReference type="ARBA" id="ARBA00004651"/>
    </source>
</evidence>
<dbReference type="SUPFAM" id="SSF46894">
    <property type="entry name" value="C-terminal effector domain of the bipartite response regulators"/>
    <property type="match status" value="1"/>
</dbReference>
<evidence type="ECO:0000256" key="7">
    <source>
        <dbReference type="ARBA" id="ARBA00023012"/>
    </source>
</evidence>
<dbReference type="GO" id="GO:0000155">
    <property type="term" value="F:phosphorelay sensor kinase activity"/>
    <property type="evidence" value="ECO:0007669"/>
    <property type="project" value="InterPro"/>
</dbReference>
<dbReference type="InterPro" id="IPR016032">
    <property type="entry name" value="Sig_transdc_resp-reg_C-effctor"/>
</dbReference>
<dbReference type="PANTHER" id="PTHR24421">
    <property type="entry name" value="NITRATE/NITRITE SENSOR PROTEIN NARX-RELATED"/>
    <property type="match status" value="1"/>
</dbReference>
<keyword evidence="2" id="KW-1003">Cell membrane</keyword>
<keyword evidence="4" id="KW-0812">Transmembrane</keyword>
<evidence type="ECO:0000313" key="11">
    <source>
        <dbReference type="EMBL" id="GHO44000.1"/>
    </source>
</evidence>
<dbReference type="RefSeq" id="WP_220193436.1">
    <property type="nucleotide sequence ID" value="NZ_BNJF01000001.1"/>
</dbReference>
<comment type="caution">
    <text evidence="11">The sequence shown here is derived from an EMBL/GenBank/DDBJ whole genome shotgun (WGS) entry which is preliminary data.</text>
</comment>
<dbReference type="InterPro" id="IPR036388">
    <property type="entry name" value="WH-like_DNA-bd_sf"/>
</dbReference>
<dbReference type="Proteomes" id="UP000612362">
    <property type="component" value="Unassembled WGS sequence"/>
</dbReference>
<dbReference type="Pfam" id="PF00196">
    <property type="entry name" value="GerE"/>
    <property type="match status" value="1"/>
</dbReference>
<feature type="domain" description="HTH luxR-type" evidence="9">
    <location>
        <begin position="399"/>
        <end position="464"/>
    </location>
</feature>
<evidence type="ECO:0000256" key="5">
    <source>
        <dbReference type="ARBA" id="ARBA00022777"/>
    </source>
</evidence>
<dbReference type="SMART" id="SM00387">
    <property type="entry name" value="HATPase_c"/>
    <property type="match status" value="1"/>
</dbReference>
<dbReference type="PROSITE" id="PS00622">
    <property type="entry name" value="HTH_LUXR_1"/>
    <property type="match status" value="1"/>
</dbReference>
<protein>
    <submittedName>
        <fullName evidence="11">Uncharacterized protein</fullName>
    </submittedName>
</protein>
<dbReference type="Gene3D" id="1.20.5.1930">
    <property type="match status" value="1"/>
</dbReference>
<dbReference type="AlphaFoldDB" id="A0A8J3MT52"/>
<dbReference type="Gene3D" id="3.30.565.10">
    <property type="entry name" value="Histidine kinase-like ATPase, C-terminal domain"/>
    <property type="match status" value="1"/>
</dbReference>
<dbReference type="Pfam" id="PF07730">
    <property type="entry name" value="HisKA_3"/>
    <property type="match status" value="1"/>
</dbReference>
<sequence length="466" mass="53038">MIEEQDLRGLDRNNFENESPVSLADGLEQLYRLLLVGERRVERDELYALALEQMCALVEAEQAWLYRYQPDEGRFVLAATRGVAEGTASMLTYLPEARMLEELAEREPGETLTAIHVEDGILWLLPLSYEPGLAGVAAFLFQQQERQRPFRADIRFLLSYLARGALLLLRESETRETLQEESILRERERLERDIHDGPAQKLTLALLKLEFAQRRMQKAAQSIESPLRDKLVEDLEQVRMLLRTCIEDLRHTISSEQPVQLEQESFTSAIKMLVDEFRAHNPEIHIEISHLPTYLVQLPQEAETTVFRFVQEALSNVLKHARATQVVVESRVQGEFLQVSVRDNGVGFETESEESLAKDSGDKHLGLKAMRERIVSVDGTLEIHSGLESGTIVVAHLPLTIAALGLTEREREVVRLMSEGLTNRAIAERLLISIETVKTHVQHIMRKLQAKDRIQVVALALRYGLS</sequence>
<proteinExistence type="predicted"/>
<evidence type="ECO:0000259" key="9">
    <source>
        <dbReference type="PROSITE" id="PS50043"/>
    </source>
</evidence>
<dbReference type="CDD" id="cd16917">
    <property type="entry name" value="HATPase_UhpB-NarQ-NarX-like"/>
    <property type="match status" value="1"/>
</dbReference>
<dbReference type="InterPro" id="IPR005467">
    <property type="entry name" value="His_kinase_dom"/>
</dbReference>
<dbReference type="PRINTS" id="PR00038">
    <property type="entry name" value="HTHLUXR"/>
</dbReference>
<keyword evidence="7" id="KW-0902">Two-component regulatory system</keyword>
<dbReference type="InterPro" id="IPR036890">
    <property type="entry name" value="HATPase_C_sf"/>
</dbReference>